<keyword evidence="2" id="KW-1185">Reference proteome</keyword>
<dbReference type="GeneID" id="17320947"/>
<protein>
    <submittedName>
        <fullName evidence="1">Uncharacterized protein</fullName>
    </submittedName>
</protein>
<gene>
    <name evidence="1" type="ORF">CHC_T00002201001</name>
</gene>
<dbReference type="Proteomes" id="UP000012073">
    <property type="component" value="Unassembled WGS sequence"/>
</dbReference>
<dbReference type="RefSeq" id="XP_005713232.1">
    <property type="nucleotide sequence ID" value="XM_005713175.1"/>
</dbReference>
<reference evidence="2" key="1">
    <citation type="journal article" date="2013" name="Proc. Natl. Acad. Sci. U.S.A.">
        <title>Genome structure and metabolic features in the red seaweed Chondrus crispus shed light on evolution of the Archaeplastida.</title>
        <authorList>
            <person name="Collen J."/>
            <person name="Porcel B."/>
            <person name="Carre W."/>
            <person name="Ball S.G."/>
            <person name="Chaparro C."/>
            <person name="Tonon T."/>
            <person name="Barbeyron T."/>
            <person name="Michel G."/>
            <person name="Noel B."/>
            <person name="Valentin K."/>
            <person name="Elias M."/>
            <person name="Artiguenave F."/>
            <person name="Arun A."/>
            <person name="Aury J.M."/>
            <person name="Barbosa-Neto J.F."/>
            <person name="Bothwell J.H."/>
            <person name="Bouget F.Y."/>
            <person name="Brillet L."/>
            <person name="Cabello-Hurtado F."/>
            <person name="Capella-Gutierrez S."/>
            <person name="Charrier B."/>
            <person name="Cladiere L."/>
            <person name="Cock J.M."/>
            <person name="Coelho S.M."/>
            <person name="Colleoni C."/>
            <person name="Czjzek M."/>
            <person name="Da Silva C."/>
            <person name="Delage L."/>
            <person name="Denoeud F."/>
            <person name="Deschamps P."/>
            <person name="Dittami S.M."/>
            <person name="Gabaldon T."/>
            <person name="Gachon C.M."/>
            <person name="Groisillier A."/>
            <person name="Herve C."/>
            <person name="Jabbari K."/>
            <person name="Katinka M."/>
            <person name="Kloareg B."/>
            <person name="Kowalczyk N."/>
            <person name="Labadie K."/>
            <person name="Leblanc C."/>
            <person name="Lopez P.J."/>
            <person name="McLachlan D.H."/>
            <person name="Meslet-Cladiere L."/>
            <person name="Moustafa A."/>
            <person name="Nehr Z."/>
            <person name="Nyvall Collen P."/>
            <person name="Panaud O."/>
            <person name="Partensky F."/>
            <person name="Poulain J."/>
            <person name="Rensing S.A."/>
            <person name="Rousvoal S."/>
            <person name="Samson G."/>
            <person name="Symeonidi A."/>
            <person name="Weissenbach J."/>
            <person name="Zambounis A."/>
            <person name="Wincker P."/>
            <person name="Boyen C."/>
        </authorList>
    </citation>
    <scope>NUCLEOTIDE SEQUENCE [LARGE SCALE GENOMIC DNA]</scope>
    <source>
        <strain evidence="2">cv. Stackhouse</strain>
    </source>
</reference>
<evidence type="ECO:0000313" key="2">
    <source>
        <dbReference type="Proteomes" id="UP000012073"/>
    </source>
</evidence>
<proteinExistence type="predicted"/>
<name>R7Q5Z0_CHOCR</name>
<accession>R7Q5Z0</accession>
<dbReference type="KEGG" id="ccp:CHC_T00002201001"/>
<organism evidence="1 2">
    <name type="scientific">Chondrus crispus</name>
    <name type="common">Carrageen Irish moss</name>
    <name type="synonym">Polymorpha crispa</name>
    <dbReference type="NCBI Taxonomy" id="2769"/>
    <lineage>
        <taxon>Eukaryota</taxon>
        <taxon>Rhodophyta</taxon>
        <taxon>Florideophyceae</taxon>
        <taxon>Rhodymeniophycidae</taxon>
        <taxon>Gigartinales</taxon>
        <taxon>Gigartinaceae</taxon>
        <taxon>Chondrus</taxon>
    </lineage>
</organism>
<sequence length="166" mass="17351">MHAGGNSCHGAAAPHLNRFRRHERHGTACGHARGGGSHRRVHTRACPARRLACKLCKAQFRSGGGGCLRRLEEQIRVRQRTVGACLRSGARGALAVRRSAWVCGGVSASDVAAEFARGGPACGRNVRGSEMETACEACKEEGGLRGGGGMRRGRGIIPSGDAVAVE</sequence>
<dbReference type="Gramene" id="CDF33429">
    <property type="protein sequence ID" value="CDF33429"/>
    <property type="gene ID" value="CHC_T00002201001"/>
</dbReference>
<dbReference type="AlphaFoldDB" id="R7Q5Z0"/>
<dbReference type="EMBL" id="HG001644">
    <property type="protein sequence ID" value="CDF33429.1"/>
    <property type="molecule type" value="Genomic_DNA"/>
</dbReference>
<evidence type="ECO:0000313" key="1">
    <source>
        <dbReference type="EMBL" id="CDF33429.1"/>
    </source>
</evidence>